<comment type="caution">
    <text evidence="2">The sequence shown here is derived from an EMBL/GenBank/DDBJ whole genome shotgun (WGS) entry which is preliminary data.</text>
</comment>
<reference evidence="2 3" key="1">
    <citation type="journal article" date="2019" name="Genome Biol. Evol.">
        <title>Insights into the evolution of the New World diploid cottons (Gossypium, subgenus Houzingenia) based on genome sequencing.</title>
        <authorList>
            <person name="Grover C.E."/>
            <person name="Arick M.A. 2nd"/>
            <person name="Thrash A."/>
            <person name="Conover J.L."/>
            <person name="Sanders W.S."/>
            <person name="Peterson D.G."/>
            <person name="Frelichowski J.E."/>
            <person name="Scheffler J.A."/>
            <person name="Scheffler B.E."/>
            <person name="Wendel J.F."/>
        </authorList>
    </citation>
    <scope>NUCLEOTIDE SEQUENCE [LARGE SCALE GENOMIC DNA]</scope>
    <source>
        <strain evidence="2">4</strain>
        <tissue evidence="2">Leaf</tissue>
    </source>
</reference>
<sequence length="202" mass="23636">MRIGKASLWIGLHWTLSGREEEGSQKRKRLIEKLVKLVDCLWERKPVYVYKELISMEKLKEVKRALLNSTFYFSSMYRSWIPKPNKPGKLRAITQPNKTKGWGQVDRLIKSDIVGCFDNIDHELLINIIQSYLGKENQPFFDLILAFLKTPIVDKKGRDLNNNEKGIPQGSPLSPVMMNIFLHQLDIRINSFMEREKSVRYL</sequence>
<dbReference type="PANTHER" id="PTHR34047:SF8">
    <property type="entry name" value="PROTEIN YKFC"/>
    <property type="match status" value="1"/>
</dbReference>
<evidence type="ECO:0000313" key="3">
    <source>
        <dbReference type="Proteomes" id="UP000593574"/>
    </source>
</evidence>
<organism evidence="2 3">
    <name type="scientific">Gossypium laxum</name>
    <dbReference type="NCBI Taxonomy" id="34288"/>
    <lineage>
        <taxon>Eukaryota</taxon>
        <taxon>Viridiplantae</taxon>
        <taxon>Streptophyta</taxon>
        <taxon>Embryophyta</taxon>
        <taxon>Tracheophyta</taxon>
        <taxon>Spermatophyta</taxon>
        <taxon>Magnoliopsida</taxon>
        <taxon>eudicotyledons</taxon>
        <taxon>Gunneridae</taxon>
        <taxon>Pentapetalae</taxon>
        <taxon>rosids</taxon>
        <taxon>malvids</taxon>
        <taxon>Malvales</taxon>
        <taxon>Malvaceae</taxon>
        <taxon>Malvoideae</taxon>
        <taxon>Gossypium</taxon>
    </lineage>
</organism>
<feature type="domain" description="Reverse transcriptase" evidence="1">
    <location>
        <begin position="1"/>
        <end position="202"/>
    </location>
</feature>
<evidence type="ECO:0000313" key="2">
    <source>
        <dbReference type="EMBL" id="MBA0704412.1"/>
    </source>
</evidence>
<protein>
    <recommendedName>
        <fullName evidence="1">Reverse transcriptase domain-containing protein</fullName>
    </recommendedName>
</protein>
<dbReference type="InterPro" id="IPR043502">
    <property type="entry name" value="DNA/RNA_pol_sf"/>
</dbReference>
<name>A0A7J8YYK1_9ROSI</name>
<dbReference type="PANTHER" id="PTHR34047">
    <property type="entry name" value="NUCLEAR INTRON MATURASE 1, MITOCHONDRIAL-RELATED"/>
    <property type="match status" value="1"/>
</dbReference>
<dbReference type="SUPFAM" id="SSF56672">
    <property type="entry name" value="DNA/RNA polymerases"/>
    <property type="match status" value="1"/>
</dbReference>
<dbReference type="PROSITE" id="PS50878">
    <property type="entry name" value="RT_POL"/>
    <property type="match status" value="1"/>
</dbReference>
<dbReference type="Proteomes" id="UP000593574">
    <property type="component" value="Unassembled WGS sequence"/>
</dbReference>
<dbReference type="InterPro" id="IPR000477">
    <property type="entry name" value="RT_dom"/>
</dbReference>
<evidence type="ECO:0000259" key="1">
    <source>
        <dbReference type="PROSITE" id="PS50878"/>
    </source>
</evidence>
<keyword evidence="3" id="KW-1185">Reference proteome</keyword>
<accession>A0A7J8YYK1</accession>
<dbReference type="EMBL" id="JABEZV010000001">
    <property type="protein sequence ID" value="MBA0704412.1"/>
    <property type="molecule type" value="Genomic_DNA"/>
</dbReference>
<dbReference type="Pfam" id="PF00078">
    <property type="entry name" value="RVT_1"/>
    <property type="match status" value="1"/>
</dbReference>
<dbReference type="AlphaFoldDB" id="A0A7J8YYK1"/>
<proteinExistence type="predicted"/>
<feature type="non-terminal residue" evidence="2">
    <location>
        <position position="1"/>
    </location>
</feature>
<dbReference type="InterPro" id="IPR051083">
    <property type="entry name" value="GrpII_Intron_Splice-Mob/Def"/>
</dbReference>
<gene>
    <name evidence="2" type="ORF">Golax_016670</name>
</gene>